<dbReference type="PANTHER" id="PTHR30592:SF1">
    <property type="entry name" value="SULFUR CARRIER PROTEIN FDHD"/>
    <property type="match status" value="1"/>
</dbReference>
<dbReference type="RefSeq" id="WP_144249440.1">
    <property type="nucleotide sequence ID" value="NZ_VLPK01000003.1"/>
</dbReference>
<evidence type="ECO:0000313" key="4">
    <source>
        <dbReference type="EMBL" id="TSJ39403.1"/>
    </source>
</evidence>
<dbReference type="InterPro" id="IPR003786">
    <property type="entry name" value="FdhD"/>
</dbReference>
<organism evidence="4 5">
    <name type="scientific">Mucilaginibacter corticis</name>
    <dbReference type="NCBI Taxonomy" id="2597670"/>
    <lineage>
        <taxon>Bacteria</taxon>
        <taxon>Pseudomonadati</taxon>
        <taxon>Bacteroidota</taxon>
        <taxon>Sphingobacteriia</taxon>
        <taxon>Sphingobacteriales</taxon>
        <taxon>Sphingobacteriaceae</taxon>
        <taxon>Mucilaginibacter</taxon>
    </lineage>
</organism>
<sequence>MPENSTVKLPVTKVYATLSSNMADSLAIEEPLEIRLEYGETNQRQMQNISVTMRTPGNDAELAVGFLFTEGIITQLSDVTETGYSFITCAENKENVIQVSLKEGIIPQLKNTERNFYTTSSCGVCGKGSINAIRTVSPFSYSADDNLVSSELLHELPEILAEHQEIFVTTGGLHACALFDLSGKLLMVKEDVGRHNALDKLIGAALNQNILPLKQSVLLLSGRASFELVQKAAMAGITIIAAVGAPSSLAVQLAEEFNITLVGFLRNHRFNIYTAAHRIILPMQEITPKNQRNSL</sequence>
<dbReference type="GO" id="GO:0097163">
    <property type="term" value="F:sulfur carrier activity"/>
    <property type="evidence" value="ECO:0007669"/>
    <property type="project" value="UniProtKB-UniRule"/>
</dbReference>
<feature type="binding site" evidence="3">
    <location>
        <begin position="264"/>
        <end position="269"/>
    </location>
    <ligand>
        <name>Mo-bis(molybdopterin guanine dinucleotide)</name>
        <dbReference type="ChEBI" id="CHEBI:60539"/>
    </ligand>
</feature>
<comment type="subcellular location">
    <subcellularLocation>
        <location evidence="3">Cytoplasm</location>
    </subcellularLocation>
</comment>
<reference evidence="4 5" key="1">
    <citation type="submission" date="2019-07" db="EMBL/GenBank/DDBJ databases">
        <authorList>
            <person name="Huq M.A."/>
        </authorList>
    </citation>
    <scope>NUCLEOTIDE SEQUENCE [LARGE SCALE GENOMIC DNA]</scope>
    <source>
        <strain evidence="4 5">MAH-19</strain>
    </source>
</reference>
<dbReference type="PANTHER" id="PTHR30592">
    <property type="entry name" value="FORMATE DEHYDROGENASE"/>
    <property type="match status" value="1"/>
</dbReference>
<dbReference type="HAMAP" id="MF_00187">
    <property type="entry name" value="FdhD"/>
    <property type="match status" value="1"/>
</dbReference>
<evidence type="ECO:0000256" key="1">
    <source>
        <dbReference type="ARBA" id="ARBA00022490"/>
    </source>
</evidence>
<dbReference type="EMBL" id="VLPK01000003">
    <property type="protein sequence ID" value="TSJ39403.1"/>
    <property type="molecule type" value="Genomic_DNA"/>
</dbReference>
<accession>A0A556MHQ8</accession>
<dbReference type="Gene3D" id="3.40.140.10">
    <property type="entry name" value="Cytidine Deaminase, domain 2"/>
    <property type="match status" value="1"/>
</dbReference>
<gene>
    <name evidence="3 4" type="primary">fdhD</name>
    <name evidence="4" type="ORF">FO440_16785</name>
</gene>
<proteinExistence type="inferred from homology"/>
<dbReference type="GO" id="GO:0006777">
    <property type="term" value="P:Mo-molybdopterin cofactor biosynthetic process"/>
    <property type="evidence" value="ECO:0007669"/>
    <property type="project" value="UniProtKB-UniRule"/>
</dbReference>
<dbReference type="Gene3D" id="3.10.20.10">
    <property type="match status" value="1"/>
</dbReference>
<keyword evidence="2 3" id="KW-0501">Molybdenum cofactor biosynthesis</keyword>
<dbReference type="GO" id="GO:0005737">
    <property type="term" value="C:cytoplasm"/>
    <property type="evidence" value="ECO:0007669"/>
    <property type="project" value="UniProtKB-SubCell"/>
</dbReference>
<keyword evidence="5" id="KW-1185">Reference proteome</keyword>
<dbReference type="PIRSF" id="PIRSF015626">
    <property type="entry name" value="FdhD"/>
    <property type="match status" value="1"/>
</dbReference>
<dbReference type="AlphaFoldDB" id="A0A556MHQ8"/>
<dbReference type="NCBIfam" id="TIGR00129">
    <property type="entry name" value="fdhD_narQ"/>
    <property type="match status" value="1"/>
</dbReference>
<comment type="similarity">
    <text evidence="3">Belongs to the FdhD family.</text>
</comment>
<keyword evidence="1 3" id="KW-0963">Cytoplasm</keyword>
<dbReference type="NCBIfam" id="NF001943">
    <property type="entry name" value="PRK00724.1-2"/>
    <property type="match status" value="1"/>
</dbReference>
<evidence type="ECO:0000256" key="3">
    <source>
        <dbReference type="HAMAP-Rule" id="MF_00187"/>
    </source>
</evidence>
<comment type="caution">
    <text evidence="4">The sequence shown here is derived from an EMBL/GenBank/DDBJ whole genome shotgun (WGS) entry which is preliminary data.</text>
</comment>
<dbReference type="OrthoDB" id="9782042at2"/>
<feature type="active site" description="Cysteine persulfide intermediate" evidence="3">
    <location>
        <position position="122"/>
    </location>
</feature>
<dbReference type="Pfam" id="PF02634">
    <property type="entry name" value="FdhD-NarQ"/>
    <property type="match status" value="1"/>
</dbReference>
<evidence type="ECO:0000313" key="5">
    <source>
        <dbReference type="Proteomes" id="UP000318733"/>
    </source>
</evidence>
<dbReference type="Proteomes" id="UP000318733">
    <property type="component" value="Unassembled WGS sequence"/>
</dbReference>
<dbReference type="InterPro" id="IPR016193">
    <property type="entry name" value="Cytidine_deaminase-like"/>
</dbReference>
<protein>
    <recommendedName>
        <fullName evidence="3">Sulfur carrier protein FdhD</fullName>
    </recommendedName>
</protein>
<name>A0A556MHQ8_9SPHI</name>
<evidence type="ECO:0000256" key="2">
    <source>
        <dbReference type="ARBA" id="ARBA00023150"/>
    </source>
</evidence>
<dbReference type="SUPFAM" id="SSF53927">
    <property type="entry name" value="Cytidine deaminase-like"/>
    <property type="match status" value="1"/>
</dbReference>
<comment type="function">
    <text evidence="3">Required for formate dehydrogenase (FDH) activity. Acts as a sulfur carrier protein that transfers sulfur from IscS to the molybdenum cofactor prior to its insertion into FDH.</text>
</comment>
<keyword evidence="4" id="KW-0808">Transferase</keyword>
<dbReference type="GO" id="GO:0016783">
    <property type="term" value="F:sulfurtransferase activity"/>
    <property type="evidence" value="ECO:0007669"/>
    <property type="project" value="InterPro"/>
</dbReference>